<evidence type="ECO:0000256" key="1">
    <source>
        <dbReference type="ARBA" id="ARBA00009176"/>
    </source>
</evidence>
<dbReference type="Proteomes" id="UP001446871">
    <property type="component" value="Unassembled WGS sequence"/>
</dbReference>
<gene>
    <name evidence="4" type="ORF">PG996_008600</name>
</gene>
<dbReference type="Pfam" id="PF01156">
    <property type="entry name" value="IU_nuc_hydro"/>
    <property type="match status" value="1"/>
</dbReference>
<keyword evidence="2" id="KW-0732">Signal</keyword>
<feature type="signal peptide" evidence="2">
    <location>
        <begin position="1"/>
        <end position="20"/>
    </location>
</feature>
<dbReference type="EMBL" id="JAQQWM010000005">
    <property type="protein sequence ID" value="KAK8063948.1"/>
    <property type="molecule type" value="Genomic_DNA"/>
</dbReference>
<protein>
    <recommendedName>
        <fullName evidence="3">Inosine/uridine-preferring nucleoside hydrolase domain-containing protein</fullName>
    </recommendedName>
</protein>
<reference evidence="4 5" key="1">
    <citation type="submission" date="2023-01" db="EMBL/GenBank/DDBJ databases">
        <title>Analysis of 21 Apiospora genomes using comparative genomics revels a genus with tremendous synthesis potential of carbohydrate active enzymes and secondary metabolites.</title>
        <authorList>
            <person name="Sorensen T."/>
        </authorList>
    </citation>
    <scope>NUCLEOTIDE SEQUENCE [LARGE SCALE GENOMIC DNA]</scope>
    <source>
        <strain evidence="4 5">CBS 83171</strain>
    </source>
</reference>
<name>A0ABR1V1P1_9PEZI</name>
<keyword evidence="5" id="KW-1185">Reference proteome</keyword>
<dbReference type="InterPro" id="IPR001910">
    <property type="entry name" value="Inosine/uridine_hydrolase_dom"/>
</dbReference>
<comment type="caution">
    <text evidence="4">The sequence shown here is derived from an EMBL/GenBank/DDBJ whole genome shotgun (WGS) entry which is preliminary data.</text>
</comment>
<evidence type="ECO:0000256" key="2">
    <source>
        <dbReference type="SAM" id="SignalP"/>
    </source>
</evidence>
<evidence type="ECO:0000313" key="4">
    <source>
        <dbReference type="EMBL" id="KAK8063948.1"/>
    </source>
</evidence>
<dbReference type="PANTHER" id="PTHR46190">
    <property type="entry name" value="SI:CH211-201H21.5-RELATED"/>
    <property type="match status" value="1"/>
</dbReference>
<feature type="chain" id="PRO_5045561638" description="Inosine/uridine-preferring nucleoside hydrolase domain-containing protein" evidence="2">
    <location>
        <begin position="21"/>
        <end position="389"/>
    </location>
</feature>
<dbReference type="SUPFAM" id="SSF53590">
    <property type="entry name" value="Nucleoside hydrolase"/>
    <property type="match status" value="1"/>
</dbReference>
<evidence type="ECO:0000313" key="5">
    <source>
        <dbReference type="Proteomes" id="UP001446871"/>
    </source>
</evidence>
<comment type="similarity">
    <text evidence="1">Belongs to the IUNH family.</text>
</comment>
<dbReference type="InterPro" id="IPR052775">
    <property type="entry name" value="IUN_hydrolase"/>
</dbReference>
<organism evidence="4 5">
    <name type="scientific">Apiospora saccharicola</name>
    <dbReference type="NCBI Taxonomy" id="335842"/>
    <lineage>
        <taxon>Eukaryota</taxon>
        <taxon>Fungi</taxon>
        <taxon>Dikarya</taxon>
        <taxon>Ascomycota</taxon>
        <taxon>Pezizomycotina</taxon>
        <taxon>Sordariomycetes</taxon>
        <taxon>Xylariomycetidae</taxon>
        <taxon>Amphisphaeriales</taxon>
        <taxon>Apiosporaceae</taxon>
        <taxon>Apiospora</taxon>
    </lineage>
</organism>
<evidence type="ECO:0000259" key="3">
    <source>
        <dbReference type="Pfam" id="PF01156"/>
    </source>
</evidence>
<feature type="domain" description="Inosine/uridine-preferring nucleoside hydrolase" evidence="3">
    <location>
        <begin position="45"/>
        <end position="374"/>
    </location>
</feature>
<dbReference type="PANTHER" id="PTHR46190:SF1">
    <property type="entry name" value="SI:CH211-201H21.5"/>
    <property type="match status" value="1"/>
</dbReference>
<accession>A0ABR1V1P1</accession>
<dbReference type="InterPro" id="IPR036452">
    <property type="entry name" value="Ribo_hydro-like"/>
</dbReference>
<dbReference type="Gene3D" id="3.90.245.10">
    <property type="entry name" value="Ribonucleoside hydrolase-like"/>
    <property type="match status" value="1"/>
</dbReference>
<sequence length="389" mass="42223">MYFPNLVLATAAVVAGTAAAAPTAARRSGYNATASNSTDSKPRKMILDNDWAPVAFIPILQALDAGWEVVGIVGDTADSWALQTSLHGLAGLELGNLSECIPVHKGADYPLINTPELFQVWETLHGKLPWEGAFAPENRTAEALGGERTSGDPQRVNKAAFAEGYPQGQLAGEHAAAWMVEQVRANPGEILIYSGGAFTNIAMAVRMDPEFASLTRGLVVMGGYLDSIMLGAATGRTLLEADYVSDINLKIDPEAAKIALTADFPEITIVGNGANQVFADQKFLDELVEVENPYTTLLHGNTDMTLPYWDETAMYAFLYPEHVKDSVTFYLDVDTAWSSPYYGNIIGYQEALKPAAQKLQKVKYVLEIDGDDFKNTIKRSVQHPKKCPM</sequence>
<proteinExistence type="inferred from homology"/>